<keyword evidence="9" id="KW-1185">Reference proteome</keyword>
<evidence type="ECO:0000256" key="2">
    <source>
        <dbReference type="ARBA" id="ARBA00022670"/>
    </source>
</evidence>
<evidence type="ECO:0000256" key="6">
    <source>
        <dbReference type="SAM" id="Phobius"/>
    </source>
</evidence>
<dbReference type="GO" id="GO:0006508">
    <property type="term" value="P:proteolysis"/>
    <property type="evidence" value="ECO:0007669"/>
    <property type="project" value="UniProtKB-KW"/>
</dbReference>
<sequence>MENNEYIEQDNGQENEQEEGLKSLLTKRLVAGILIGFLCSMFVCSAVALFLASNVFGINKDNSEILTQETVNKIKKLEAVIDSNYYKTEIDKEKETDGLYKGLLDSLGDPYSVYYTEEELNDLMTDTAGVYYGIGAYVGVDQTLNYPRISGIIPGSPAEAAGLLPEDIIYEVDKESTQGLELEDVVSMIKGEKGTSVHLTLLRGADAEEVEVDVIRDAVEVPTVTTKVMDDGIGYLQITEFDDVTPDQFIEGMAELRESNIKGLIIDLRSNPGGSLQAVCEIARQLLPQGTIVYTVDRDGNREDYTCDGEHEIDIPVVVLVNKYSASASEILSGALKDYNKAKLVGTTTYGKGIVQRIFDLKDGTAIKLTVSSYFTPNGVNIHGVGIEPDVEVEFDADAYSEDKTDNQLDKAVEVIKQEMD</sequence>
<dbReference type="AlphaFoldDB" id="A0A1D9P4G0"/>
<reference evidence="9" key="1">
    <citation type="submission" date="2016-10" db="EMBL/GenBank/DDBJ databases">
        <title>The complete genome sequence of the rumen bacterium Butyrivibrio hungatei MB2003.</title>
        <authorList>
            <person name="Palevich N."/>
            <person name="Kelly W.J."/>
            <person name="Leahy S.C."/>
            <person name="Altermann E."/>
            <person name="Rakonjac J."/>
            <person name="Attwood G.T."/>
        </authorList>
    </citation>
    <scope>NUCLEOTIDE SEQUENCE [LARGE SCALE GENOMIC DNA]</scope>
    <source>
        <strain evidence="9">MB2003</strain>
    </source>
</reference>
<gene>
    <name evidence="8" type="ORF">bhn_I2464</name>
</gene>
<dbReference type="Pfam" id="PF03572">
    <property type="entry name" value="Peptidase_S41"/>
    <property type="match status" value="1"/>
</dbReference>
<dbReference type="InterPro" id="IPR004447">
    <property type="entry name" value="Peptidase_S41A"/>
</dbReference>
<proteinExistence type="inferred from homology"/>
<evidence type="ECO:0000256" key="1">
    <source>
        <dbReference type="ARBA" id="ARBA00009179"/>
    </source>
</evidence>
<dbReference type="SUPFAM" id="SSF52096">
    <property type="entry name" value="ClpP/crotonase"/>
    <property type="match status" value="1"/>
</dbReference>
<dbReference type="GO" id="GO:0007165">
    <property type="term" value="P:signal transduction"/>
    <property type="evidence" value="ECO:0007669"/>
    <property type="project" value="TreeGrafter"/>
</dbReference>
<dbReference type="Gene3D" id="2.30.42.10">
    <property type="match status" value="1"/>
</dbReference>
<keyword evidence="6" id="KW-0472">Membrane</keyword>
<dbReference type="Proteomes" id="UP000179284">
    <property type="component" value="Chromosome I"/>
</dbReference>
<dbReference type="InterPro" id="IPR029045">
    <property type="entry name" value="ClpP/crotonase-like_dom_sf"/>
</dbReference>
<dbReference type="CDD" id="cd07560">
    <property type="entry name" value="Peptidase_S41_CPP"/>
    <property type="match status" value="1"/>
</dbReference>
<dbReference type="InterPro" id="IPR005151">
    <property type="entry name" value="Tail-specific_protease"/>
</dbReference>
<dbReference type="CDD" id="cd06782">
    <property type="entry name" value="cpPDZ_CPP-like"/>
    <property type="match status" value="1"/>
</dbReference>
<dbReference type="InterPro" id="IPR055210">
    <property type="entry name" value="CtpA/B_N"/>
</dbReference>
<evidence type="ECO:0000259" key="7">
    <source>
        <dbReference type="PROSITE" id="PS50106"/>
    </source>
</evidence>
<dbReference type="PANTHER" id="PTHR32060">
    <property type="entry name" value="TAIL-SPECIFIC PROTEASE"/>
    <property type="match status" value="1"/>
</dbReference>
<evidence type="ECO:0000256" key="5">
    <source>
        <dbReference type="RuleBase" id="RU004404"/>
    </source>
</evidence>
<dbReference type="PROSITE" id="PS50106">
    <property type="entry name" value="PDZ"/>
    <property type="match status" value="1"/>
</dbReference>
<feature type="transmembrane region" description="Helical" evidence="6">
    <location>
        <begin position="29"/>
        <end position="52"/>
    </location>
</feature>
<dbReference type="Pfam" id="PF22694">
    <property type="entry name" value="CtpB_N-like"/>
    <property type="match status" value="1"/>
</dbReference>
<keyword evidence="4 5" id="KW-0720">Serine protease</keyword>
<dbReference type="NCBIfam" id="TIGR00225">
    <property type="entry name" value="prc"/>
    <property type="match status" value="1"/>
</dbReference>
<evidence type="ECO:0000313" key="8">
    <source>
        <dbReference type="EMBL" id="AOZ97496.1"/>
    </source>
</evidence>
<protein>
    <submittedName>
        <fullName evidence="8">Peptidase S41 family</fullName>
    </submittedName>
</protein>
<comment type="similarity">
    <text evidence="1 5">Belongs to the peptidase S41A family.</text>
</comment>
<evidence type="ECO:0000256" key="4">
    <source>
        <dbReference type="ARBA" id="ARBA00022825"/>
    </source>
</evidence>
<dbReference type="EMBL" id="CP017831">
    <property type="protein sequence ID" value="AOZ97496.1"/>
    <property type="molecule type" value="Genomic_DNA"/>
</dbReference>
<keyword evidence="6" id="KW-0812">Transmembrane</keyword>
<dbReference type="InterPro" id="IPR036034">
    <property type="entry name" value="PDZ_sf"/>
</dbReference>
<dbReference type="PANTHER" id="PTHR32060:SF30">
    <property type="entry name" value="CARBOXY-TERMINAL PROCESSING PROTEASE CTPA"/>
    <property type="match status" value="1"/>
</dbReference>
<name>A0A1D9P4G0_9FIRM</name>
<dbReference type="SUPFAM" id="SSF50156">
    <property type="entry name" value="PDZ domain-like"/>
    <property type="match status" value="1"/>
</dbReference>
<accession>A0A1D9P4G0</accession>
<dbReference type="SMART" id="SM00228">
    <property type="entry name" value="PDZ"/>
    <property type="match status" value="1"/>
</dbReference>
<keyword evidence="3 5" id="KW-0378">Hydrolase</keyword>
<dbReference type="Pfam" id="PF17820">
    <property type="entry name" value="PDZ_6"/>
    <property type="match status" value="1"/>
</dbReference>
<dbReference type="GO" id="GO:0008236">
    <property type="term" value="F:serine-type peptidase activity"/>
    <property type="evidence" value="ECO:0007669"/>
    <property type="project" value="UniProtKB-KW"/>
</dbReference>
<dbReference type="Gene3D" id="3.30.750.44">
    <property type="match status" value="1"/>
</dbReference>
<dbReference type="GO" id="GO:0004175">
    <property type="term" value="F:endopeptidase activity"/>
    <property type="evidence" value="ECO:0007669"/>
    <property type="project" value="TreeGrafter"/>
</dbReference>
<keyword evidence="2 5" id="KW-0645">Protease</keyword>
<evidence type="ECO:0000313" key="9">
    <source>
        <dbReference type="Proteomes" id="UP000179284"/>
    </source>
</evidence>
<dbReference type="Gene3D" id="3.90.226.10">
    <property type="entry name" value="2-enoyl-CoA Hydratase, Chain A, domain 1"/>
    <property type="match status" value="1"/>
</dbReference>
<dbReference type="InterPro" id="IPR001478">
    <property type="entry name" value="PDZ"/>
</dbReference>
<evidence type="ECO:0000256" key="3">
    <source>
        <dbReference type="ARBA" id="ARBA00022801"/>
    </source>
</evidence>
<dbReference type="KEGG" id="bhu:bhn_I2464"/>
<keyword evidence="6" id="KW-1133">Transmembrane helix</keyword>
<organism evidence="8 9">
    <name type="scientific">Butyrivibrio hungatei</name>
    <dbReference type="NCBI Taxonomy" id="185008"/>
    <lineage>
        <taxon>Bacteria</taxon>
        <taxon>Bacillati</taxon>
        <taxon>Bacillota</taxon>
        <taxon>Clostridia</taxon>
        <taxon>Lachnospirales</taxon>
        <taxon>Lachnospiraceae</taxon>
        <taxon>Butyrivibrio</taxon>
    </lineage>
</organism>
<dbReference type="RefSeq" id="WP_236845931.1">
    <property type="nucleotide sequence ID" value="NZ_CP017831.1"/>
</dbReference>
<dbReference type="GO" id="GO:0030288">
    <property type="term" value="C:outer membrane-bounded periplasmic space"/>
    <property type="evidence" value="ECO:0007669"/>
    <property type="project" value="TreeGrafter"/>
</dbReference>
<dbReference type="SMART" id="SM00245">
    <property type="entry name" value="TSPc"/>
    <property type="match status" value="1"/>
</dbReference>
<dbReference type="InterPro" id="IPR041489">
    <property type="entry name" value="PDZ_6"/>
</dbReference>
<feature type="domain" description="PDZ" evidence="7">
    <location>
        <begin position="120"/>
        <end position="190"/>
    </location>
</feature>